<protein>
    <recommendedName>
        <fullName evidence="3">Zn(2)-C6 fungal-type domain-containing protein</fullName>
    </recommendedName>
</protein>
<sequence length="106" mass="11401">MAVLLSREAGDARSRRSKGCLTCRRRGVKCAIDICEEKLASPTTAPMAAEPQKLPHGQDMRGTLTVDEKSLTASANARRGIKQISPMLHLDGFLPSHHELAIGLGP</sequence>
<evidence type="ECO:0000313" key="1">
    <source>
        <dbReference type="EMBL" id="POR32357.1"/>
    </source>
</evidence>
<name>A0A2S4KQ90_9HYPO</name>
<dbReference type="OrthoDB" id="3525185at2759"/>
<accession>A0A2S4KQ90</accession>
<keyword evidence="2" id="KW-1185">Reference proteome</keyword>
<evidence type="ECO:0008006" key="3">
    <source>
        <dbReference type="Google" id="ProtNLM"/>
    </source>
</evidence>
<organism evidence="1 2">
    <name type="scientific">Tolypocladium paradoxum</name>
    <dbReference type="NCBI Taxonomy" id="94208"/>
    <lineage>
        <taxon>Eukaryota</taxon>
        <taxon>Fungi</taxon>
        <taxon>Dikarya</taxon>
        <taxon>Ascomycota</taxon>
        <taxon>Pezizomycotina</taxon>
        <taxon>Sordariomycetes</taxon>
        <taxon>Hypocreomycetidae</taxon>
        <taxon>Hypocreales</taxon>
        <taxon>Ophiocordycipitaceae</taxon>
        <taxon>Tolypocladium</taxon>
    </lineage>
</organism>
<dbReference type="AlphaFoldDB" id="A0A2S4KQ90"/>
<reference evidence="1 2" key="1">
    <citation type="submission" date="2018-01" db="EMBL/GenBank/DDBJ databases">
        <title>Harnessing the power of phylogenomics to disentangle the directionality and signatures of interkingdom host jumping in the parasitic fungal genus Tolypocladium.</title>
        <authorList>
            <person name="Quandt C.A."/>
            <person name="Patterson W."/>
            <person name="Spatafora J.W."/>
        </authorList>
    </citation>
    <scope>NUCLEOTIDE SEQUENCE [LARGE SCALE GENOMIC DNA]</scope>
    <source>
        <strain evidence="1 2">NRBC 100945</strain>
    </source>
</reference>
<proteinExistence type="predicted"/>
<dbReference type="Proteomes" id="UP000237481">
    <property type="component" value="Unassembled WGS sequence"/>
</dbReference>
<evidence type="ECO:0000313" key="2">
    <source>
        <dbReference type="Proteomes" id="UP000237481"/>
    </source>
</evidence>
<dbReference type="EMBL" id="PKSG01000872">
    <property type="protein sequence ID" value="POR32357.1"/>
    <property type="molecule type" value="Genomic_DNA"/>
</dbReference>
<comment type="caution">
    <text evidence="1">The sequence shown here is derived from an EMBL/GenBank/DDBJ whole genome shotgun (WGS) entry which is preliminary data.</text>
</comment>
<gene>
    <name evidence="1" type="ORF">TPAR_07436</name>
</gene>